<dbReference type="AlphaFoldDB" id="A0A9Q3Q6S9"/>
<evidence type="ECO:0000313" key="2">
    <source>
        <dbReference type="Proteomes" id="UP000765509"/>
    </source>
</evidence>
<dbReference type="PROSITE" id="PS51257">
    <property type="entry name" value="PROKAR_LIPOPROTEIN"/>
    <property type="match status" value="1"/>
</dbReference>
<dbReference type="EMBL" id="AVOT02126714">
    <property type="protein sequence ID" value="MBW0587329.1"/>
    <property type="molecule type" value="Genomic_DNA"/>
</dbReference>
<sequence length="100" mass="11017">MPPKPPSNQPNPQHGLPSLCSCSALKLRLQFCPPSPPSLLLTIPHPRLQSLCSRSTLNPPYASSHPPNPLRRLPFLRSCIRFIGYGGLLAYMMNAITEIC</sequence>
<keyword evidence="2" id="KW-1185">Reference proteome</keyword>
<gene>
    <name evidence="1" type="ORF">O181_127044</name>
</gene>
<reference evidence="1" key="1">
    <citation type="submission" date="2021-03" db="EMBL/GenBank/DDBJ databases">
        <title>Draft genome sequence of rust myrtle Austropuccinia psidii MF-1, a brazilian biotype.</title>
        <authorList>
            <person name="Quecine M.C."/>
            <person name="Pachon D.M.R."/>
            <person name="Bonatelli M.L."/>
            <person name="Correr F.H."/>
            <person name="Franceschini L.M."/>
            <person name="Leite T.F."/>
            <person name="Margarido G.R.A."/>
            <person name="Almeida C.A."/>
            <person name="Ferrarezi J.A."/>
            <person name="Labate C.A."/>
        </authorList>
    </citation>
    <scope>NUCLEOTIDE SEQUENCE</scope>
    <source>
        <strain evidence="1">MF-1</strain>
    </source>
</reference>
<organism evidence="1 2">
    <name type="scientific">Austropuccinia psidii MF-1</name>
    <dbReference type="NCBI Taxonomy" id="1389203"/>
    <lineage>
        <taxon>Eukaryota</taxon>
        <taxon>Fungi</taxon>
        <taxon>Dikarya</taxon>
        <taxon>Basidiomycota</taxon>
        <taxon>Pucciniomycotina</taxon>
        <taxon>Pucciniomycetes</taxon>
        <taxon>Pucciniales</taxon>
        <taxon>Sphaerophragmiaceae</taxon>
        <taxon>Austropuccinia</taxon>
    </lineage>
</organism>
<accession>A0A9Q3Q6S9</accession>
<name>A0A9Q3Q6S9_9BASI</name>
<proteinExistence type="predicted"/>
<comment type="caution">
    <text evidence="1">The sequence shown here is derived from an EMBL/GenBank/DDBJ whole genome shotgun (WGS) entry which is preliminary data.</text>
</comment>
<dbReference type="Proteomes" id="UP000765509">
    <property type="component" value="Unassembled WGS sequence"/>
</dbReference>
<protein>
    <submittedName>
        <fullName evidence="1">Uncharacterized protein</fullName>
    </submittedName>
</protein>
<evidence type="ECO:0000313" key="1">
    <source>
        <dbReference type="EMBL" id="MBW0587329.1"/>
    </source>
</evidence>